<sequence length="90" mass="10656">MALREAMQHHKSKRPTITYIFQLYTRILFTLLISPFTELSPLLLSHLCGMCTSCYKHCYMCKLCIRMKLVPLWYVACGMWHVACGMWRVH</sequence>
<keyword evidence="1" id="KW-0472">Membrane</keyword>
<dbReference type="EMBL" id="MCFF01000017">
    <property type="protein sequence ID" value="ORZ16684.1"/>
    <property type="molecule type" value="Genomic_DNA"/>
</dbReference>
<name>A0A1Y2GQ13_9FUNG</name>
<accession>A0A1Y2GQ13</accession>
<comment type="caution">
    <text evidence="2">The sequence shown here is derived from an EMBL/GenBank/DDBJ whole genome shotgun (WGS) entry which is preliminary data.</text>
</comment>
<feature type="transmembrane region" description="Helical" evidence="1">
    <location>
        <begin position="71"/>
        <end position="89"/>
    </location>
</feature>
<organism evidence="2 3">
    <name type="scientific">Lobosporangium transversale</name>
    <dbReference type="NCBI Taxonomy" id="64571"/>
    <lineage>
        <taxon>Eukaryota</taxon>
        <taxon>Fungi</taxon>
        <taxon>Fungi incertae sedis</taxon>
        <taxon>Mucoromycota</taxon>
        <taxon>Mortierellomycotina</taxon>
        <taxon>Mortierellomycetes</taxon>
        <taxon>Mortierellales</taxon>
        <taxon>Mortierellaceae</taxon>
        <taxon>Lobosporangium</taxon>
    </lineage>
</organism>
<dbReference type="GeneID" id="33572735"/>
<gene>
    <name evidence="2" type="ORF">BCR41DRAFT_53291</name>
</gene>
<reference evidence="2 3" key="1">
    <citation type="submission" date="2016-07" db="EMBL/GenBank/DDBJ databases">
        <title>Pervasive Adenine N6-methylation of Active Genes in Fungi.</title>
        <authorList>
            <consortium name="DOE Joint Genome Institute"/>
            <person name="Mondo S.J."/>
            <person name="Dannebaum R.O."/>
            <person name="Kuo R.C."/>
            <person name="Labutti K."/>
            <person name="Haridas S."/>
            <person name="Kuo A."/>
            <person name="Salamov A."/>
            <person name="Ahrendt S.R."/>
            <person name="Lipzen A."/>
            <person name="Sullivan W."/>
            <person name="Andreopoulos W.B."/>
            <person name="Clum A."/>
            <person name="Lindquist E."/>
            <person name="Daum C."/>
            <person name="Ramamoorthy G.K."/>
            <person name="Gryganskyi A."/>
            <person name="Culley D."/>
            <person name="Magnuson J.K."/>
            <person name="James T.Y."/>
            <person name="O'Malley M.A."/>
            <person name="Stajich J.E."/>
            <person name="Spatafora J.W."/>
            <person name="Visel A."/>
            <person name="Grigoriev I.V."/>
        </authorList>
    </citation>
    <scope>NUCLEOTIDE SEQUENCE [LARGE SCALE GENOMIC DNA]</scope>
    <source>
        <strain evidence="2 3">NRRL 3116</strain>
    </source>
</reference>
<keyword evidence="1" id="KW-1133">Transmembrane helix</keyword>
<keyword evidence="3" id="KW-1185">Reference proteome</keyword>
<evidence type="ECO:0000256" key="1">
    <source>
        <dbReference type="SAM" id="Phobius"/>
    </source>
</evidence>
<evidence type="ECO:0000313" key="2">
    <source>
        <dbReference type="EMBL" id="ORZ16684.1"/>
    </source>
</evidence>
<evidence type="ECO:0000313" key="3">
    <source>
        <dbReference type="Proteomes" id="UP000193648"/>
    </source>
</evidence>
<dbReference type="InParanoid" id="A0A1Y2GQ13"/>
<dbReference type="Proteomes" id="UP000193648">
    <property type="component" value="Unassembled WGS sequence"/>
</dbReference>
<keyword evidence="1" id="KW-0812">Transmembrane</keyword>
<dbReference type="AlphaFoldDB" id="A0A1Y2GQ13"/>
<protein>
    <submittedName>
        <fullName evidence="2">Uncharacterized protein</fullName>
    </submittedName>
</protein>
<dbReference type="RefSeq" id="XP_021881619.1">
    <property type="nucleotide sequence ID" value="XM_022030894.1"/>
</dbReference>
<proteinExistence type="predicted"/>